<protein>
    <submittedName>
        <fullName evidence="1">Uncharacterized protein</fullName>
    </submittedName>
</protein>
<dbReference type="OMA" id="QNTLRAN"/>
<comment type="caution">
    <text evidence="1">The sequence shown here is derived from an EMBL/GenBank/DDBJ whole genome shotgun (WGS) entry which is preliminary data.</text>
</comment>
<accession>A0A0N1I5B0</accession>
<proteinExistence type="predicted"/>
<dbReference type="AlphaFoldDB" id="A0A0N1I5B0"/>
<organism evidence="1 2">
    <name type="scientific">Leptomonas seymouri</name>
    <dbReference type="NCBI Taxonomy" id="5684"/>
    <lineage>
        <taxon>Eukaryota</taxon>
        <taxon>Discoba</taxon>
        <taxon>Euglenozoa</taxon>
        <taxon>Kinetoplastea</taxon>
        <taxon>Metakinetoplastina</taxon>
        <taxon>Trypanosomatida</taxon>
        <taxon>Trypanosomatidae</taxon>
        <taxon>Leishmaniinae</taxon>
        <taxon>Leptomonas</taxon>
    </lineage>
</organism>
<gene>
    <name evidence="1" type="ORF">ABL78_4050</name>
</gene>
<dbReference type="EMBL" id="LJSK01000112">
    <property type="protein sequence ID" value="KPI86860.1"/>
    <property type="molecule type" value="Genomic_DNA"/>
</dbReference>
<evidence type="ECO:0000313" key="1">
    <source>
        <dbReference type="EMBL" id="KPI86860.1"/>
    </source>
</evidence>
<dbReference type="Proteomes" id="UP000038009">
    <property type="component" value="Unassembled WGS sequence"/>
</dbReference>
<evidence type="ECO:0000313" key="2">
    <source>
        <dbReference type="Proteomes" id="UP000038009"/>
    </source>
</evidence>
<keyword evidence="2" id="KW-1185">Reference proteome</keyword>
<reference evidence="1 2" key="1">
    <citation type="journal article" date="2015" name="PLoS Pathog.">
        <title>Leptomonas seymouri: Adaptations to the Dixenous Life Cycle Analyzed by Genome Sequencing, Transcriptome Profiling and Co-infection with Leishmania donovani.</title>
        <authorList>
            <person name="Kraeva N."/>
            <person name="Butenko A."/>
            <person name="Hlavacova J."/>
            <person name="Kostygov A."/>
            <person name="Myskova J."/>
            <person name="Grybchuk D."/>
            <person name="Lestinova T."/>
            <person name="Votypka J."/>
            <person name="Volf P."/>
            <person name="Opperdoes F."/>
            <person name="Flegontov P."/>
            <person name="Lukes J."/>
            <person name="Yurchenko V."/>
        </authorList>
    </citation>
    <scope>NUCLEOTIDE SEQUENCE [LARGE SCALE GENOMIC DNA]</scope>
    <source>
        <strain evidence="1 2">ATCC 30220</strain>
    </source>
</reference>
<dbReference type="OrthoDB" id="272224at2759"/>
<dbReference type="VEuPathDB" id="TriTrypDB:Lsey_0112_0040"/>
<name>A0A0N1I5B0_LEPSE</name>
<sequence length="202" mass="22125">MLRSPARRLATGPFALSRLLLSDEKRYKELSDILNRARTPSPSQGTTPEFFNGHFQPGSGYMDPHSIAQMQNTLRASMTPELRDSMASMLQSALQSGDGMPGGSMGMMAFGVGENERGKKVARAAKLSYDLKTGKVNKDFMEEQLEPDDVSLPKETVGDYNTDGATEVEFVEDQKQVKSSEPAVESIAEAEIEVETTETKPL</sequence>